<evidence type="ECO:0000313" key="7">
    <source>
        <dbReference type="EMBL" id="TMQ59388.1"/>
    </source>
</evidence>
<sequence>MLTSTPAAIAELRNAHLGMGGIMHRTIRRLAALISCLGVLSLPATAGAQLGDIAKKAKEKAAQKAKEAAEKDKNRETKPDSKQGTDPATGTDTSGAAAAPGAESLKPGEGLWLNYDFVPGDRVMFFDDFSRDPVGNFPQRLELTEGNMEIAEWNGSRWLRSSTSGSFVVPLSEALPERFTLEFDYYAPWQWNSIEVACELPDDTPERGAYTKVVYSTWEKKGGLKRFDNSKNLAFAELAAGADKNIIHCRALADGRYVKVYANEMRVANFPSTNFGRSKGLRFFFVDTDAGRPAMIGNLRVAASEKRLYESLVTAGRVATHGIFFDTGSDAIRPESTPTLKEIGQMLRDHAELKLSIEGHTDDVGDDASNLSLSEKRANAVRAYLVGSGIQGERIQTKGLGETKPVAPNTTPEGCQNNRRVELVKI</sequence>
<feature type="region of interest" description="Disordered" evidence="5">
    <location>
        <begin position="61"/>
        <end position="103"/>
    </location>
</feature>
<dbReference type="Proteomes" id="UP000316852">
    <property type="component" value="Unassembled WGS sequence"/>
</dbReference>
<evidence type="ECO:0000256" key="2">
    <source>
        <dbReference type="ARBA" id="ARBA00023136"/>
    </source>
</evidence>
<dbReference type="InterPro" id="IPR006665">
    <property type="entry name" value="OmpA-like"/>
</dbReference>
<evidence type="ECO:0000256" key="3">
    <source>
        <dbReference type="ARBA" id="ARBA00023237"/>
    </source>
</evidence>
<gene>
    <name evidence="7" type="ORF">E6K76_04795</name>
</gene>
<protein>
    <submittedName>
        <fullName evidence="7">OmpA family protein</fullName>
    </submittedName>
</protein>
<dbReference type="InterPro" id="IPR006664">
    <property type="entry name" value="OMP_bac"/>
</dbReference>
<evidence type="ECO:0000256" key="5">
    <source>
        <dbReference type="SAM" id="MobiDB-lite"/>
    </source>
</evidence>
<keyword evidence="2 4" id="KW-0472">Membrane</keyword>
<dbReference type="GO" id="GO:0009279">
    <property type="term" value="C:cell outer membrane"/>
    <property type="evidence" value="ECO:0007669"/>
    <property type="project" value="UniProtKB-SubCell"/>
</dbReference>
<comment type="subcellular location">
    <subcellularLocation>
        <location evidence="1">Cell outer membrane</location>
    </subcellularLocation>
</comment>
<dbReference type="PRINTS" id="PR01021">
    <property type="entry name" value="OMPADOMAIN"/>
</dbReference>
<dbReference type="PROSITE" id="PS51123">
    <property type="entry name" value="OMPA_2"/>
    <property type="match status" value="1"/>
</dbReference>
<keyword evidence="3" id="KW-0998">Cell outer membrane</keyword>
<dbReference type="Pfam" id="PF00691">
    <property type="entry name" value="OmpA"/>
    <property type="match status" value="1"/>
</dbReference>
<dbReference type="AlphaFoldDB" id="A0A538T6Y7"/>
<comment type="caution">
    <text evidence="7">The sequence shown here is derived from an EMBL/GenBank/DDBJ whole genome shotgun (WGS) entry which is preliminary data.</text>
</comment>
<dbReference type="PANTHER" id="PTHR30329:SF21">
    <property type="entry name" value="LIPOPROTEIN YIAD-RELATED"/>
    <property type="match status" value="1"/>
</dbReference>
<dbReference type="SUPFAM" id="SSF103088">
    <property type="entry name" value="OmpA-like"/>
    <property type="match status" value="1"/>
</dbReference>
<dbReference type="InterPro" id="IPR036737">
    <property type="entry name" value="OmpA-like_sf"/>
</dbReference>
<reference evidence="7 8" key="1">
    <citation type="journal article" date="2019" name="Nat. Microbiol.">
        <title>Mediterranean grassland soil C-N compound turnover is dependent on rainfall and depth, and is mediated by genomically divergent microorganisms.</title>
        <authorList>
            <person name="Diamond S."/>
            <person name="Andeer P.F."/>
            <person name="Li Z."/>
            <person name="Crits-Christoph A."/>
            <person name="Burstein D."/>
            <person name="Anantharaman K."/>
            <person name="Lane K.R."/>
            <person name="Thomas B.C."/>
            <person name="Pan C."/>
            <person name="Northen T.R."/>
            <person name="Banfield J.F."/>
        </authorList>
    </citation>
    <scope>NUCLEOTIDE SEQUENCE [LARGE SCALE GENOMIC DNA]</scope>
    <source>
        <strain evidence="7">WS_6</strain>
    </source>
</reference>
<organism evidence="7 8">
    <name type="scientific">Eiseniibacteriota bacterium</name>
    <dbReference type="NCBI Taxonomy" id="2212470"/>
    <lineage>
        <taxon>Bacteria</taxon>
        <taxon>Candidatus Eiseniibacteriota</taxon>
    </lineage>
</organism>
<dbReference type="EMBL" id="VBOW01000022">
    <property type="protein sequence ID" value="TMQ59388.1"/>
    <property type="molecule type" value="Genomic_DNA"/>
</dbReference>
<evidence type="ECO:0000259" key="6">
    <source>
        <dbReference type="PROSITE" id="PS51123"/>
    </source>
</evidence>
<feature type="compositionally biased region" description="Low complexity" evidence="5">
    <location>
        <begin position="84"/>
        <end position="102"/>
    </location>
</feature>
<proteinExistence type="predicted"/>
<dbReference type="PRINTS" id="PR01023">
    <property type="entry name" value="NAFLGMOTY"/>
</dbReference>
<evidence type="ECO:0000313" key="8">
    <source>
        <dbReference type="Proteomes" id="UP000316852"/>
    </source>
</evidence>
<dbReference type="PANTHER" id="PTHR30329">
    <property type="entry name" value="STATOR ELEMENT OF FLAGELLAR MOTOR COMPLEX"/>
    <property type="match status" value="1"/>
</dbReference>
<accession>A0A538T6Y7</accession>
<dbReference type="InterPro" id="IPR050330">
    <property type="entry name" value="Bact_OuterMem_StrucFunc"/>
</dbReference>
<evidence type="ECO:0000256" key="1">
    <source>
        <dbReference type="ARBA" id="ARBA00004442"/>
    </source>
</evidence>
<dbReference type="CDD" id="cd07185">
    <property type="entry name" value="OmpA_C-like"/>
    <property type="match status" value="1"/>
</dbReference>
<evidence type="ECO:0000256" key="4">
    <source>
        <dbReference type="PROSITE-ProRule" id="PRU00473"/>
    </source>
</evidence>
<feature type="compositionally biased region" description="Basic and acidic residues" evidence="5">
    <location>
        <begin position="61"/>
        <end position="83"/>
    </location>
</feature>
<name>A0A538T6Y7_UNCEI</name>
<feature type="domain" description="OmpA-like" evidence="6">
    <location>
        <begin position="312"/>
        <end position="426"/>
    </location>
</feature>
<dbReference type="Gene3D" id="3.30.1330.60">
    <property type="entry name" value="OmpA-like domain"/>
    <property type="match status" value="1"/>
</dbReference>